<keyword evidence="1" id="KW-0472">Membrane</keyword>
<dbReference type="Pfam" id="PF14235">
    <property type="entry name" value="DUF4337"/>
    <property type="match status" value="1"/>
</dbReference>
<protein>
    <submittedName>
        <fullName evidence="2">DUF4337 domain-containing protein</fullName>
    </submittedName>
</protein>
<accession>A0A2D2D2C7</accession>
<dbReference type="AlphaFoldDB" id="A0A2D2D2C7"/>
<dbReference type="EMBL" id="CP023737">
    <property type="protein sequence ID" value="ATQ69138.1"/>
    <property type="molecule type" value="Genomic_DNA"/>
</dbReference>
<dbReference type="RefSeq" id="WP_003610166.1">
    <property type="nucleotide sequence ID" value="NZ_ADVE02000001.1"/>
</dbReference>
<dbReference type="InterPro" id="IPR025570">
    <property type="entry name" value="DUF4337"/>
</dbReference>
<feature type="transmembrane region" description="Helical" evidence="1">
    <location>
        <begin position="141"/>
        <end position="161"/>
    </location>
</feature>
<keyword evidence="3" id="KW-1185">Reference proteome</keyword>
<gene>
    <name evidence="2" type="ORF">CQW49_15570</name>
</gene>
<dbReference type="Proteomes" id="UP000230709">
    <property type="component" value="Chromosome"/>
</dbReference>
<feature type="transmembrane region" description="Helical" evidence="1">
    <location>
        <begin position="167"/>
        <end position="187"/>
    </location>
</feature>
<evidence type="ECO:0000313" key="2">
    <source>
        <dbReference type="EMBL" id="ATQ69138.1"/>
    </source>
</evidence>
<proteinExistence type="predicted"/>
<evidence type="ECO:0000313" key="3">
    <source>
        <dbReference type="Proteomes" id="UP000230709"/>
    </source>
</evidence>
<organism evidence="2 3">
    <name type="scientific">Methylosinus trichosporium (strain ATCC 35070 / NCIMB 11131 / UNIQEM 75 / OB3b)</name>
    <dbReference type="NCBI Taxonomy" id="595536"/>
    <lineage>
        <taxon>Bacteria</taxon>
        <taxon>Pseudomonadati</taxon>
        <taxon>Pseudomonadota</taxon>
        <taxon>Alphaproteobacteria</taxon>
        <taxon>Hyphomicrobiales</taxon>
        <taxon>Methylocystaceae</taxon>
        <taxon>Methylosinus</taxon>
    </lineage>
</organism>
<keyword evidence="1" id="KW-0812">Transmembrane</keyword>
<keyword evidence="1" id="KW-1133">Transmembrane helix</keyword>
<name>A0A2D2D2C7_METT3</name>
<sequence>MSEAMTTEHLEHAEHAEHVAHQGAPFLTQVSMTIAIMAVIAATIGSLETIETAATLGAQNAAALSQSKASDQWAFFQAKSIKKSVHEVGARQSGPQADALAAEAKRYGEESKAIKSEAEGFEHQVEERLHEAEHHEHRHHILTMAVTLLHAAIAIATIAIITKGRKWPWYAGLALTVAGVALAGYAYI</sequence>
<reference evidence="3" key="1">
    <citation type="submission" date="2017-10" db="EMBL/GenBank/DDBJ databases">
        <title>Completed PacBio SMRT sequence of Methylosinus trichosporium OB3b reveals presence of a third large plasmid.</title>
        <authorList>
            <person name="Charles T.C."/>
            <person name="Lynch M.D.J."/>
            <person name="Heil J.R."/>
            <person name="Cheng J."/>
        </authorList>
    </citation>
    <scope>NUCLEOTIDE SEQUENCE [LARGE SCALE GENOMIC DNA]</scope>
    <source>
        <strain evidence="3">OB3b</strain>
    </source>
</reference>
<dbReference type="KEGG" id="mtw:CQW49_15570"/>
<dbReference type="STRING" id="595536.GCA_000178815_02068"/>
<evidence type="ECO:0000256" key="1">
    <source>
        <dbReference type="SAM" id="Phobius"/>
    </source>
</evidence>